<sequence>MSTPATFCNLPLSTAIHQDQDTSMLSLDWVLQTGIHAVRSAASGHLMLPAVDCMFSVQMDLSVASSLPFDLVLGRDWLQYCREAVPDTCFHLSSSLVDLRHTPISTQSLPFQVLSQSILAYTASSLTLDEEFQTTDIEPGLSRSQHDMLADCVCADQSSCACASTSHIPKTNMINDDTTINSANIIHAIFIGHHTTCAQPSVFHADLSAIRHALLLHGVLYNDMSLVQCQQALTHHIITGTCFHNPSNSEDTFLSLQHELSTC</sequence>
<keyword evidence="2" id="KW-1185">Reference proteome</keyword>
<organism evidence="1 2">
    <name type="scientific">Mycena albidolilacea</name>
    <dbReference type="NCBI Taxonomy" id="1033008"/>
    <lineage>
        <taxon>Eukaryota</taxon>
        <taxon>Fungi</taxon>
        <taxon>Dikarya</taxon>
        <taxon>Basidiomycota</taxon>
        <taxon>Agaricomycotina</taxon>
        <taxon>Agaricomycetes</taxon>
        <taxon>Agaricomycetidae</taxon>
        <taxon>Agaricales</taxon>
        <taxon>Marasmiineae</taxon>
        <taxon>Mycenaceae</taxon>
        <taxon>Mycena</taxon>
    </lineage>
</organism>
<dbReference type="AlphaFoldDB" id="A0AAD7E7B9"/>
<evidence type="ECO:0000313" key="1">
    <source>
        <dbReference type="EMBL" id="KAJ7301736.1"/>
    </source>
</evidence>
<accession>A0AAD7E7B9</accession>
<proteinExistence type="predicted"/>
<gene>
    <name evidence="1" type="ORF">DFH08DRAFT_906461</name>
</gene>
<protein>
    <submittedName>
        <fullName evidence="1">Uncharacterized protein</fullName>
    </submittedName>
</protein>
<reference evidence="1" key="1">
    <citation type="submission" date="2023-03" db="EMBL/GenBank/DDBJ databases">
        <title>Massive genome expansion in bonnet fungi (Mycena s.s.) driven by repeated elements and novel gene families across ecological guilds.</title>
        <authorList>
            <consortium name="Lawrence Berkeley National Laboratory"/>
            <person name="Harder C.B."/>
            <person name="Miyauchi S."/>
            <person name="Viragh M."/>
            <person name="Kuo A."/>
            <person name="Thoen E."/>
            <person name="Andreopoulos B."/>
            <person name="Lu D."/>
            <person name="Skrede I."/>
            <person name="Drula E."/>
            <person name="Henrissat B."/>
            <person name="Morin E."/>
            <person name="Kohler A."/>
            <person name="Barry K."/>
            <person name="LaButti K."/>
            <person name="Morin E."/>
            <person name="Salamov A."/>
            <person name="Lipzen A."/>
            <person name="Mereny Z."/>
            <person name="Hegedus B."/>
            <person name="Baldrian P."/>
            <person name="Stursova M."/>
            <person name="Weitz H."/>
            <person name="Taylor A."/>
            <person name="Grigoriev I.V."/>
            <person name="Nagy L.G."/>
            <person name="Martin F."/>
            <person name="Kauserud H."/>
        </authorList>
    </citation>
    <scope>NUCLEOTIDE SEQUENCE</scope>
    <source>
        <strain evidence="1">CBHHK002</strain>
    </source>
</reference>
<dbReference type="Proteomes" id="UP001218218">
    <property type="component" value="Unassembled WGS sequence"/>
</dbReference>
<comment type="caution">
    <text evidence="1">The sequence shown here is derived from an EMBL/GenBank/DDBJ whole genome shotgun (WGS) entry which is preliminary data.</text>
</comment>
<dbReference type="EMBL" id="JARIHO010000128">
    <property type="protein sequence ID" value="KAJ7301736.1"/>
    <property type="molecule type" value="Genomic_DNA"/>
</dbReference>
<evidence type="ECO:0000313" key="2">
    <source>
        <dbReference type="Proteomes" id="UP001218218"/>
    </source>
</evidence>
<name>A0AAD7E7B9_9AGAR</name>